<dbReference type="PROSITE" id="PS51257">
    <property type="entry name" value="PROKAR_LIPOPROTEIN"/>
    <property type="match status" value="1"/>
</dbReference>
<dbReference type="EMBL" id="JAAEDL010000014">
    <property type="protein sequence ID" value="MBR0681852.1"/>
    <property type="molecule type" value="Genomic_DNA"/>
</dbReference>
<organism evidence="1 2">
    <name type="scientific">Neoroseomonas eburnea</name>
    <dbReference type="NCBI Taxonomy" id="1346889"/>
    <lineage>
        <taxon>Bacteria</taxon>
        <taxon>Pseudomonadati</taxon>
        <taxon>Pseudomonadota</taxon>
        <taxon>Alphaproteobacteria</taxon>
        <taxon>Acetobacterales</taxon>
        <taxon>Acetobacteraceae</taxon>
        <taxon>Neoroseomonas</taxon>
    </lineage>
</organism>
<sequence length="223" mass="22322">MTRRRTLIVASLTAGCAAGGPRAAPPVLGAEALKVAAESWHTDLCLAARTVRAGPLAPFAAEAPGAPTFAFGFGLESWMRAERPGSGEALAALGGGSALVSVRALSGPVPPGAEESVTLRLPEGGLAAIVAFIAGQVDPPLPPAPPSGAWLLVPSRLRYAPDFTCNTWVMRALAVAGLPVPVTGIRLRGAAMAALHAEAARQAATGRGSDAATLPCSPCAGIP</sequence>
<proteinExistence type="predicted"/>
<dbReference type="Pfam" id="PF09601">
    <property type="entry name" value="DUF2459"/>
    <property type="match status" value="1"/>
</dbReference>
<dbReference type="RefSeq" id="WP_211847371.1">
    <property type="nucleotide sequence ID" value="NZ_JAAEDL010000014.1"/>
</dbReference>
<dbReference type="InterPro" id="IPR011727">
    <property type="entry name" value="CHP02117"/>
</dbReference>
<dbReference type="PROSITE" id="PS51318">
    <property type="entry name" value="TAT"/>
    <property type="match status" value="1"/>
</dbReference>
<name>A0A9X9XDR6_9PROT</name>
<gene>
    <name evidence="1" type="ORF">GXW74_15265</name>
</gene>
<comment type="caution">
    <text evidence="1">The sequence shown here is derived from an EMBL/GenBank/DDBJ whole genome shotgun (WGS) entry which is preliminary data.</text>
</comment>
<dbReference type="InterPro" id="IPR006311">
    <property type="entry name" value="TAT_signal"/>
</dbReference>
<dbReference type="AlphaFoldDB" id="A0A9X9XDR6"/>
<reference evidence="1" key="2">
    <citation type="journal article" date="2021" name="Syst. Appl. Microbiol.">
        <title>Roseomonas hellenica sp. nov., isolated from roots of wild-growing Alkanna tinctoria.</title>
        <authorList>
            <person name="Rat A."/>
            <person name="Naranjo H.D."/>
            <person name="Lebbe L."/>
            <person name="Cnockaert M."/>
            <person name="Krigas N."/>
            <person name="Grigoriadou K."/>
            <person name="Maloupa E."/>
            <person name="Willems A."/>
        </authorList>
    </citation>
    <scope>NUCLEOTIDE SEQUENCE</scope>
    <source>
        <strain evidence="1">LMG 31228</strain>
    </source>
</reference>
<reference evidence="1" key="1">
    <citation type="submission" date="2020-01" db="EMBL/GenBank/DDBJ databases">
        <authorList>
            <person name="Rat A."/>
        </authorList>
    </citation>
    <scope>NUCLEOTIDE SEQUENCE</scope>
    <source>
        <strain evidence="1">LMG 31228</strain>
    </source>
</reference>
<evidence type="ECO:0000313" key="1">
    <source>
        <dbReference type="EMBL" id="MBR0681852.1"/>
    </source>
</evidence>
<evidence type="ECO:0000313" key="2">
    <source>
        <dbReference type="Proteomes" id="UP001138709"/>
    </source>
</evidence>
<protein>
    <submittedName>
        <fullName evidence="1">DUF2459 domain-containing protein</fullName>
    </submittedName>
</protein>
<keyword evidence="2" id="KW-1185">Reference proteome</keyword>
<accession>A0A9X9XDR6</accession>
<dbReference type="Proteomes" id="UP001138709">
    <property type="component" value="Unassembled WGS sequence"/>
</dbReference>